<evidence type="ECO:0000313" key="2">
    <source>
        <dbReference type="EMBL" id="KAF1999410.1"/>
    </source>
</evidence>
<dbReference type="GO" id="GO:0005739">
    <property type="term" value="C:mitochondrion"/>
    <property type="evidence" value="ECO:0007669"/>
    <property type="project" value="InterPro"/>
</dbReference>
<dbReference type="Proteomes" id="UP000799779">
    <property type="component" value="Unassembled WGS sequence"/>
</dbReference>
<dbReference type="OrthoDB" id="2120038at2759"/>
<feature type="compositionally biased region" description="Basic and acidic residues" evidence="1">
    <location>
        <begin position="46"/>
        <end position="63"/>
    </location>
</feature>
<sequence>MQPLRRTALAAARTSRFTLSRQPRRFAHDEPPKTAGSPSELPHSAKPTEHGSEHHHEHAHEHAAPVNESFGVSFWLAIGFVPAAWALWTVTRPGENPNEKSYLTNLIDEYTERQEKWAAIADLHTRALEQAGTDRRLFNSAKPFEYVDMKMPEMIGVHSPYNVPAGIQVNLDHVIEKYRREAYEKTELQLEQQRTGTLPVDKPFDREEYVRSRIRRPTDV</sequence>
<organism evidence="2 3">
    <name type="scientific">Amniculicola lignicola CBS 123094</name>
    <dbReference type="NCBI Taxonomy" id="1392246"/>
    <lineage>
        <taxon>Eukaryota</taxon>
        <taxon>Fungi</taxon>
        <taxon>Dikarya</taxon>
        <taxon>Ascomycota</taxon>
        <taxon>Pezizomycotina</taxon>
        <taxon>Dothideomycetes</taxon>
        <taxon>Pleosporomycetidae</taxon>
        <taxon>Pleosporales</taxon>
        <taxon>Amniculicolaceae</taxon>
        <taxon>Amniculicola</taxon>
    </lineage>
</organism>
<dbReference type="PANTHER" id="PTHR42100">
    <property type="entry name" value="OXIDOREDUCTASE 178 KDA SUBUNIT, PUTATIVE (AFU_ORTHOLOGUE AFUA_8G04320)-RELATED"/>
    <property type="match status" value="1"/>
</dbReference>
<proteinExistence type="predicted"/>
<reference evidence="2" key="1">
    <citation type="journal article" date="2020" name="Stud. Mycol.">
        <title>101 Dothideomycetes genomes: a test case for predicting lifestyles and emergence of pathogens.</title>
        <authorList>
            <person name="Haridas S."/>
            <person name="Albert R."/>
            <person name="Binder M."/>
            <person name="Bloem J."/>
            <person name="Labutti K."/>
            <person name="Salamov A."/>
            <person name="Andreopoulos B."/>
            <person name="Baker S."/>
            <person name="Barry K."/>
            <person name="Bills G."/>
            <person name="Bluhm B."/>
            <person name="Cannon C."/>
            <person name="Castanera R."/>
            <person name="Culley D."/>
            <person name="Daum C."/>
            <person name="Ezra D."/>
            <person name="Gonzalez J."/>
            <person name="Henrissat B."/>
            <person name="Kuo A."/>
            <person name="Liang C."/>
            <person name="Lipzen A."/>
            <person name="Lutzoni F."/>
            <person name="Magnuson J."/>
            <person name="Mondo S."/>
            <person name="Nolan M."/>
            <person name="Ohm R."/>
            <person name="Pangilinan J."/>
            <person name="Park H.-J."/>
            <person name="Ramirez L."/>
            <person name="Alfaro M."/>
            <person name="Sun H."/>
            <person name="Tritt A."/>
            <person name="Yoshinaga Y."/>
            <person name="Zwiers L.-H."/>
            <person name="Turgeon B."/>
            <person name="Goodwin S."/>
            <person name="Spatafora J."/>
            <person name="Crous P."/>
            <person name="Grigoriev I."/>
        </authorList>
    </citation>
    <scope>NUCLEOTIDE SEQUENCE</scope>
    <source>
        <strain evidence="2">CBS 123094</strain>
    </source>
</reference>
<keyword evidence="3" id="KW-1185">Reference proteome</keyword>
<dbReference type="PANTHER" id="PTHR42100:SF1">
    <property type="entry name" value="OXIDOREDUCTASE 178 KDA SUBUNIT, PUTATIVE (AFU_ORTHOLOGUE AFUA_8G04320)-RELATED"/>
    <property type="match status" value="1"/>
</dbReference>
<dbReference type="AlphaFoldDB" id="A0A6A5WC20"/>
<evidence type="ECO:0000256" key="1">
    <source>
        <dbReference type="SAM" id="MobiDB-lite"/>
    </source>
</evidence>
<protein>
    <recommendedName>
        <fullName evidence="4">NADH-ubiquinone oxidoreductase 17.8 kDa subunit</fullName>
    </recommendedName>
</protein>
<dbReference type="EMBL" id="ML977596">
    <property type="protein sequence ID" value="KAF1999410.1"/>
    <property type="molecule type" value="Genomic_DNA"/>
</dbReference>
<evidence type="ECO:0008006" key="4">
    <source>
        <dbReference type="Google" id="ProtNLM"/>
    </source>
</evidence>
<name>A0A6A5WC20_9PLEO</name>
<evidence type="ECO:0000313" key="3">
    <source>
        <dbReference type="Proteomes" id="UP000799779"/>
    </source>
</evidence>
<feature type="region of interest" description="Disordered" evidence="1">
    <location>
        <begin position="1"/>
        <end position="63"/>
    </location>
</feature>
<accession>A0A6A5WC20</accession>
<dbReference type="InterPro" id="IPR034444">
    <property type="entry name" value="Nuo17.8"/>
</dbReference>
<feature type="compositionally biased region" description="Low complexity" evidence="1">
    <location>
        <begin position="1"/>
        <end position="19"/>
    </location>
</feature>
<gene>
    <name evidence="2" type="ORF">P154DRAFT_493901</name>
</gene>